<dbReference type="RefSeq" id="WP_349297828.1">
    <property type="nucleotide sequence ID" value="NZ_JBEDNQ010000003.1"/>
</dbReference>
<dbReference type="SUPFAM" id="SSF53850">
    <property type="entry name" value="Periplasmic binding protein-like II"/>
    <property type="match status" value="1"/>
</dbReference>
<feature type="signal peptide" evidence="1">
    <location>
        <begin position="1"/>
        <end position="22"/>
    </location>
</feature>
<dbReference type="Pfam" id="PF04069">
    <property type="entry name" value="OpuAC"/>
    <property type="match status" value="1"/>
</dbReference>
<protein>
    <submittedName>
        <fullName evidence="3">ABC transporter substrate-binding protein</fullName>
    </submittedName>
</protein>
<dbReference type="InterPro" id="IPR007210">
    <property type="entry name" value="ABC_Gly_betaine_transp_sub-bd"/>
</dbReference>
<dbReference type="Gene3D" id="3.40.190.120">
    <property type="entry name" value="Osmoprotection protein (prox), domain 2"/>
    <property type="match status" value="1"/>
</dbReference>
<feature type="domain" description="ABC-type glycine betaine transport system substrate-binding" evidence="2">
    <location>
        <begin position="42"/>
        <end position="306"/>
    </location>
</feature>
<keyword evidence="1" id="KW-0732">Signal</keyword>
<dbReference type="CDD" id="cd13606">
    <property type="entry name" value="PBP2_ProX_like"/>
    <property type="match status" value="1"/>
</dbReference>
<evidence type="ECO:0000313" key="4">
    <source>
        <dbReference type="Proteomes" id="UP001494902"/>
    </source>
</evidence>
<feature type="chain" id="PRO_5046082189" evidence="1">
    <location>
        <begin position="23"/>
        <end position="310"/>
    </location>
</feature>
<dbReference type="PROSITE" id="PS51257">
    <property type="entry name" value="PROKAR_LIPOPROTEIN"/>
    <property type="match status" value="1"/>
</dbReference>
<gene>
    <name evidence="3" type="ORF">WIS52_09880</name>
</gene>
<accession>A0ABV1K8H7</accession>
<name>A0ABV1K8H7_9PSEU</name>
<reference evidence="3 4" key="1">
    <citation type="submission" date="2024-03" db="EMBL/GenBank/DDBJ databases">
        <title>Draft genome sequence of Pseudonocardia nematodicida JCM 31783.</title>
        <authorList>
            <person name="Butdee W."/>
            <person name="Duangmal K."/>
        </authorList>
    </citation>
    <scope>NUCLEOTIDE SEQUENCE [LARGE SCALE GENOMIC DNA]</scope>
    <source>
        <strain evidence="3 4">JCM 31783</strain>
    </source>
</reference>
<organism evidence="3 4">
    <name type="scientific">Pseudonocardia nematodicida</name>
    <dbReference type="NCBI Taxonomy" id="1206997"/>
    <lineage>
        <taxon>Bacteria</taxon>
        <taxon>Bacillati</taxon>
        <taxon>Actinomycetota</taxon>
        <taxon>Actinomycetes</taxon>
        <taxon>Pseudonocardiales</taxon>
        <taxon>Pseudonocardiaceae</taxon>
        <taxon>Pseudonocardia</taxon>
    </lineage>
</organism>
<evidence type="ECO:0000259" key="2">
    <source>
        <dbReference type="Pfam" id="PF04069"/>
    </source>
</evidence>
<dbReference type="Gene3D" id="3.40.190.10">
    <property type="entry name" value="Periplasmic binding protein-like II"/>
    <property type="match status" value="1"/>
</dbReference>
<keyword evidence="4" id="KW-1185">Reference proteome</keyword>
<dbReference type="EMBL" id="JBEDNQ010000003">
    <property type="protein sequence ID" value="MEQ3550780.1"/>
    <property type="molecule type" value="Genomic_DNA"/>
</dbReference>
<dbReference type="Proteomes" id="UP001494902">
    <property type="component" value="Unassembled WGS sequence"/>
</dbReference>
<comment type="caution">
    <text evidence="3">The sequence shown here is derived from an EMBL/GenBank/DDBJ whole genome shotgun (WGS) entry which is preliminary data.</text>
</comment>
<proteinExistence type="predicted"/>
<evidence type="ECO:0000256" key="1">
    <source>
        <dbReference type="SAM" id="SignalP"/>
    </source>
</evidence>
<evidence type="ECO:0000313" key="3">
    <source>
        <dbReference type="EMBL" id="MEQ3550780.1"/>
    </source>
</evidence>
<sequence length="310" mass="32718">MRRSRLLTAVAATIATGLLLSACGGGEDPLAGGGSGGSDDQDTIVVGAANFTESQILSSIFAQALEAKGVTVETRPPIGSREAYVPALKDGSIDLIPEYSGTLLQYLNPEATDREPEQVYTALQQTLEADDPTLTVLDRAEAENKDAVVVTRETAQQFGLTSIADLAPRCGELTFGGPPEFQTRPDGIPGIERTYNCTFGEYRSLDAGGPLTVTALRNGDVQAADLFTTDAAIPENDFVVLEDPEQNFAAQNVLPLINKAKVTPEVTEALNAVTAKLTTQELLGLNEAAAAPDKPSVETVAKNWLDAQNL</sequence>